<name>A0AAF3FSH9_9BILA</name>
<dbReference type="GO" id="GO:0051321">
    <property type="term" value="P:meiotic cell cycle"/>
    <property type="evidence" value="ECO:0007669"/>
    <property type="project" value="UniProtKB-KW"/>
</dbReference>
<organism evidence="18 19">
    <name type="scientific">Mesorhabditis belari</name>
    <dbReference type="NCBI Taxonomy" id="2138241"/>
    <lineage>
        <taxon>Eukaryota</taxon>
        <taxon>Metazoa</taxon>
        <taxon>Ecdysozoa</taxon>
        <taxon>Nematoda</taxon>
        <taxon>Chromadorea</taxon>
        <taxon>Rhabditida</taxon>
        <taxon>Rhabditina</taxon>
        <taxon>Rhabditomorpha</taxon>
        <taxon>Rhabditoidea</taxon>
        <taxon>Rhabditidae</taxon>
        <taxon>Mesorhabditinae</taxon>
        <taxon>Mesorhabditis</taxon>
    </lineage>
</organism>
<dbReference type="InterPro" id="IPR000719">
    <property type="entry name" value="Prot_kinase_dom"/>
</dbReference>
<keyword evidence="7" id="KW-0156">Chromatin regulator</keyword>
<evidence type="ECO:0000313" key="18">
    <source>
        <dbReference type="Proteomes" id="UP000887575"/>
    </source>
</evidence>
<dbReference type="PROSITE" id="PS50011">
    <property type="entry name" value="PROTEIN_KINASE_DOM"/>
    <property type="match status" value="1"/>
</dbReference>
<reference evidence="19" key="1">
    <citation type="submission" date="2024-02" db="UniProtKB">
        <authorList>
            <consortium name="WormBaseParasite"/>
        </authorList>
    </citation>
    <scope>IDENTIFICATION</scope>
</reference>
<keyword evidence="2 15" id="KW-0723">Serine/threonine-protein kinase</keyword>
<keyword evidence="8" id="KW-0469">Meiosis</keyword>
<feature type="binding site" evidence="12">
    <location>
        <position position="35"/>
    </location>
    <ligand>
        <name>ATP</name>
        <dbReference type="ChEBI" id="CHEBI:30616"/>
    </ligand>
</feature>
<dbReference type="GO" id="GO:0004674">
    <property type="term" value="F:protein serine/threonine kinase activity"/>
    <property type="evidence" value="ECO:0007669"/>
    <property type="project" value="UniProtKB-KW"/>
</dbReference>
<dbReference type="Proteomes" id="UP000887575">
    <property type="component" value="Unassembled WGS sequence"/>
</dbReference>
<comment type="catalytic activity">
    <reaction evidence="10 16">
        <text>L-seryl-[protein] + ATP = O-phospho-L-seryl-[protein] + ADP + H(+)</text>
        <dbReference type="Rhea" id="RHEA:17989"/>
        <dbReference type="Rhea" id="RHEA-COMP:9863"/>
        <dbReference type="Rhea" id="RHEA-COMP:11604"/>
        <dbReference type="ChEBI" id="CHEBI:15378"/>
        <dbReference type="ChEBI" id="CHEBI:29999"/>
        <dbReference type="ChEBI" id="CHEBI:30616"/>
        <dbReference type="ChEBI" id="CHEBI:83421"/>
        <dbReference type="ChEBI" id="CHEBI:456216"/>
        <dbReference type="EC" id="2.7.11.1"/>
    </reaction>
</comment>
<protein>
    <recommendedName>
        <fullName evidence="16">Aurora kinase</fullName>
        <ecNumber evidence="16">2.7.11.1</ecNumber>
    </recommendedName>
</protein>
<keyword evidence="6 12" id="KW-0067">ATP-binding</keyword>
<feature type="binding site" evidence="12">
    <location>
        <position position="166"/>
    </location>
    <ligand>
        <name>ATP</name>
        <dbReference type="ChEBI" id="CHEBI:30616"/>
    </ligand>
</feature>
<evidence type="ECO:0000256" key="16">
    <source>
        <dbReference type="RuleBase" id="RU367134"/>
    </source>
</evidence>
<evidence type="ECO:0000256" key="9">
    <source>
        <dbReference type="ARBA" id="ARBA00047899"/>
    </source>
</evidence>
<dbReference type="Gene3D" id="3.30.200.20">
    <property type="entry name" value="Phosphorylase Kinase, domain 1"/>
    <property type="match status" value="1"/>
</dbReference>
<evidence type="ECO:0000256" key="3">
    <source>
        <dbReference type="ARBA" id="ARBA00022679"/>
    </source>
</evidence>
<accession>A0AAF3FSH9</accession>
<feature type="binding site" evidence="12 14">
    <location>
        <position position="54"/>
    </location>
    <ligand>
        <name>ATP</name>
        <dbReference type="ChEBI" id="CHEBI:30616"/>
    </ligand>
</feature>
<dbReference type="GO" id="GO:0000070">
    <property type="term" value="P:mitotic sister chromatid segregation"/>
    <property type="evidence" value="ECO:0007669"/>
    <property type="project" value="UniProtKB-ARBA"/>
</dbReference>
<dbReference type="WBParaSite" id="MBELARI_LOCUS9625">
    <property type="protein sequence ID" value="MBELARI_LOCUS9625"/>
    <property type="gene ID" value="MBELARI_LOCUS9625"/>
</dbReference>
<evidence type="ECO:0000256" key="14">
    <source>
        <dbReference type="PROSITE-ProRule" id="PRU10141"/>
    </source>
</evidence>
<dbReference type="PROSITE" id="PS00107">
    <property type="entry name" value="PROTEIN_KINASE_ATP"/>
    <property type="match status" value="1"/>
</dbReference>
<evidence type="ECO:0000256" key="5">
    <source>
        <dbReference type="ARBA" id="ARBA00022777"/>
    </source>
</evidence>
<evidence type="ECO:0000256" key="7">
    <source>
        <dbReference type="ARBA" id="ARBA00022853"/>
    </source>
</evidence>
<evidence type="ECO:0000259" key="17">
    <source>
        <dbReference type="PROSITE" id="PS50011"/>
    </source>
</evidence>
<evidence type="ECO:0000256" key="8">
    <source>
        <dbReference type="ARBA" id="ARBA00023254"/>
    </source>
</evidence>
<dbReference type="Gene3D" id="1.10.510.10">
    <property type="entry name" value="Transferase(Phosphotransferase) domain 1"/>
    <property type="match status" value="1"/>
</dbReference>
<dbReference type="AlphaFoldDB" id="A0AAF3FSH9"/>
<evidence type="ECO:0000256" key="2">
    <source>
        <dbReference type="ARBA" id="ARBA00022527"/>
    </source>
</evidence>
<dbReference type="InterPro" id="IPR030616">
    <property type="entry name" value="Aur-like"/>
</dbReference>
<dbReference type="InterPro" id="IPR011009">
    <property type="entry name" value="Kinase-like_dom_sf"/>
</dbReference>
<dbReference type="PROSITE" id="PS00108">
    <property type="entry name" value="PROTEIN_KINASE_ST"/>
    <property type="match status" value="1"/>
</dbReference>
<dbReference type="SMART" id="SM00220">
    <property type="entry name" value="S_TKc"/>
    <property type="match status" value="1"/>
</dbReference>
<comment type="similarity">
    <text evidence="16">Belongs to the protein kinase superfamily. Ser/Thr protein kinase family. Aurora subfamily.</text>
</comment>
<evidence type="ECO:0000256" key="12">
    <source>
        <dbReference type="PIRSR" id="PIRSR630616-2"/>
    </source>
</evidence>
<dbReference type="FunFam" id="1.10.510.10:FF:000235">
    <property type="entry name" value="Serine/threonine-protein kinase ark1"/>
    <property type="match status" value="1"/>
</dbReference>
<evidence type="ECO:0000256" key="10">
    <source>
        <dbReference type="ARBA" id="ARBA00048679"/>
    </source>
</evidence>
<dbReference type="InterPro" id="IPR017441">
    <property type="entry name" value="Protein_kinase_ATP_BS"/>
</dbReference>
<dbReference type="GO" id="GO:0032506">
    <property type="term" value="P:cytokinetic process"/>
    <property type="evidence" value="ECO:0007669"/>
    <property type="project" value="UniProtKB-ARBA"/>
</dbReference>
<evidence type="ECO:0000256" key="13">
    <source>
        <dbReference type="PIRSR" id="PIRSR630616-3"/>
    </source>
</evidence>
<comment type="subcellular location">
    <subcellularLocation>
        <location evidence="1">Midbody</location>
    </subcellularLocation>
</comment>
<evidence type="ECO:0000256" key="1">
    <source>
        <dbReference type="ARBA" id="ARBA00004214"/>
    </source>
</evidence>
<comment type="catalytic activity">
    <reaction evidence="9 16">
        <text>L-threonyl-[protein] + ATP = O-phospho-L-threonyl-[protein] + ADP + H(+)</text>
        <dbReference type="Rhea" id="RHEA:46608"/>
        <dbReference type="Rhea" id="RHEA-COMP:11060"/>
        <dbReference type="Rhea" id="RHEA-COMP:11605"/>
        <dbReference type="ChEBI" id="CHEBI:15378"/>
        <dbReference type="ChEBI" id="CHEBI:30013"/>
        <dbReference type="ChEBI" id="CHEBI:30616"/>
        <dbReference type="ChEBI" id="CHEBI:61977"/>
        <dbReference type="ChEBI" id="CHEBI:456216"/>
        <dbReference type="EC" id="2.7.11.1"/>
    </reaction>
</comment>
<keyword evidence="3 16" id="KW-0808">Transferase</keyword>
<dbReference type="CDD" id="cd14007">
    <property type="entry name" value="STKc_Aurora"/>
    <property type="match status" value="1"/>
</dbReference>
<feature type="cross-link" description="Glycyl lysine isopeptide (Lys-Gly) (interchain with G-Cter in SUMO2)" evidence="13">
    <location>
        <position position="150"/>
    </location>
</feature>
<evidence type="ECO:0000256" key="11">
    <source>
        <dbReference type="PIRSR" id="PIRSR630616-1"/>
    </source>
</evidence>
<dbReference type="GO" id="GO:0005524">
    <property type="term" value="F:ATP binding"/>
    <property type="evidence" value="ECO:0007669"/>
    <property type="project" value="UniProtKB-UniRule"/>
</dbReference>
<evidence type="ECO:0000313" key="19">
    <source>
        <dbReference type="WBParaSite" id="MBELARI_LOCUS9625"/>
    </source>
</evidence>
<dbReference type="FunFam" id="3.30.200.20:FF:000042">
    <property type="entry name" value="Aurora kinase A"/>
    <property type="match status" value="1"/>
</dbReference>
<dbReference type="GO" id="GO:0006325">
    <property type="term" value="P:chromatin organization"/>
    <property type="evidence" value="ECO:0007669"/>
    <property type="project" value="UniProtKB-KW"/>
</dbReference>
<dbReference type="SUPFAM" id="SSF56112">
    <property type="entry name" value="Protein kinase-like (PK-like)"/>
    <property type="match status" value="1"/>
</dbReference>
<dbReference type="PANTHER" id="PTHR24350">
    <property type="entry name" value="SERINE/THREONINE-PROTEIN KINASE IAL-RELATED"/>
    <property type="match status" value="1"/>
</dbReference>
<evidence type="ECO:0000256" key="4">
    <source>
        <dbReference type="ARBA" id="ARBA00022741"/>
    </source>
</evidence>
<dbReference type="InterPro" id="IPR008271">
    <property type="entry name" value="Ser/Thr_kinase_AS"/>
</dbReference>
<feature type="binding site" evidence="12">
    <location>
        <begin position="152"/>
        <end position="153"/>
    </location>
    <ligand>
        <name>ATP</name>
        <dbReference type="ChEBI" id="CHEBI:30616"/>
    </ligand>
</feature>
<proteinExistence type="inferred from homology"/>
<sequence length="293" mass="34304">MALKNEENLGEMKAEEKTSWVLNDFGIGRPLGKGRFGNVYLCRENASHFIVALKVLFKKELIRLNVAHQLRREVEIQYHLRHPNILRLYGYFHDIDKVYIVLEYCHQGELYRILREKGKLRNEETAKYIYQLSSALEHCHERLVIHRDVKPENVLIDKKGNLKLSDFGWAVQHDGQSKRGTVCGTLDYLPPEMIAHKPHTYKVDNWAVGILMYECLMGKPPFEVQGQKDTIEKIRKCNFHLPADLDVRAQDLLKKLIELMPERRAELKDVMKHEWIIANYMPPPLLPFPNKAQ</sequence>
<dbReference type="GO" id="GO:0030496">
    <property type="term" value="C:midbody"/>
    <property type="evidence" value="ECO:0007669"/>
    <property type="project" value="UniProtKB-SubCell"/>
</dbReference>
<dbReference type="GO" id="GO:0030261">
    <property type="term" value="P:chromosome condensation"/>
    <property type="evidence" value="ECO:0007669"/>
    <property type="project" value="UniProtKB-ARBA"/>
</dbReference>
<feature type="active site" description="Proton acceptor" evidence="11">
    <location>
        <position position="148"/>
    </location>
</feature>
<feature type="domain" description="Protein kinase" evidence="17">
    <location>
        <begin position="25"/>
        <end position="276"/>
    </location>
</feature>
<evidence type="ECO:0000256" key="15">
    <source>
        <dbReference type="RuleBase" id="RU000304"/>
    </source>
</evidence>
<keyword evidence="18" id="KW-1185">Reference proteome</keyword>
<evidence type="ECO:0000256" key="6">
    <source>
        <dbReference type="ARBA" id="ARBA00022840"/>
    </source>
</evidence>
<keyword evidence="5 16" id="KW-0418">Kinase</keyword>
<dbReference type="EC" id="2.7.11.1" evidence="16"/>
<dbReference type="Pfam" id="PF00069">
    <property type="entry name" value="Pkinase"/>
    <property type="match status" value="1"/>
</dbReference>
<keyword evidence="4 12" id="KW-0547">Nucleotide-binding</keyword>